<dbReference type="AlphaFoldDB" id="A0A165LB95"/>
<keyword evidence="2" id="KW-1185">Reference proteome</keyword>
<organism evidence="1 2">
    <name type="scientific">Exidia glandulosa HHB12029</name>
    <dbReference type="NCBI Taxonomy" id="1314781"/>
    <lineage>
        <taxon>Eukaryota</taxon>
        <taxon>Fungi</taxon>
        <taxon>Dikarya</taxon>
        <taxon>Basidiomycota</taxon>
        <taxon>Agaricomycotina</taxon>
        <taxon>Agaricomycetes</taxon>
        <taxon>Auriculariales</taxon>
        <taxon>Exidiaceae</taxon>
        <taxon>Exidia</taxon>
    </lineage>
</organism>
<protein>
    <submittedName>
        <fullName evidence="1">Uncharacterized protein</fullName>
    </submittedName>
</protein>
<dbReference type="InParanoid" id="A0A165LB95"/>
<sequence length="92" mass="10403">MPASDHARRRLGGLCTEAAIRSSCNTHNLQSLHLYASEDEAHFLHLNALLPNCIAWRRSAEGRRFEVLRISAPGDSNITALDWARTVYRRNC</sequence>
<reference evidence="1 2" key="1">
    <citation type="journal article" date="2016" name="Mol. Biol. Evol.">
        <title>Comparative Genomics of Early-Diverging Mushroom-Forming Fungi Provides Insights into the Origins of Lignocellulose Decay Capabilities.</title>
        <authorList>
            <person name="Nagy L.G."/>
            <person name="Riley R."/>
            <person name="Tritt A."/>
            <person name="Adam C."/>
            <person name="Daum C."/>
            <person name="Floudas D."/>
            <person name="Sun H."/>
            <person name="Yadav J.S."/>
            <person name="Pangilinan J."/>
            <person name="Larsson K.H."/>
            <person name="Matsuura K."/>
            <person name="Barry K."/>
            <person name="Labutti K."/>
            <person name="Kuo R."/>
            <person name="Ohm R.A."/>
            <person name="Bhattacharya S.S."/>
            <person name="Shirouzu T."/>
            <person name="Yoshinaga Y."/>
            <person name="Martin F.M."/>
            <person name="Grigoriev I.V."/>
            <person name="Hibbett D.S."/>
        </authorList>
    </citation>
    <scope>NUCLEOTIDE SEQUENCE [LARGE SCALE GENOMIC DNA]</scope>
    <source>
        <strain evidence="1 2">HHB12029</strain>
    </source>
</reference>
<name>A0A165LB95_EXIGL</name>
<evidence type="ECO:0000313" key="1">
    <source>
        <dbReference type="EMBL" id="KZV97631.1"/>
    </source>
</evidence>
<gene>
    <name evidence="1" type="ORF">EXIGLDRAFT_357969</name>
</gene>
<proteinExistence type="predicted"/>
<dbReference type="EMBL" id="KV425928">
    <property type="protein sequence ID" value="KZV97631.1"/>
    <property type="molecule type" value="Genomic_DNA"/>
</dbReference>
<evidence type="ECO:0000313" key="2">
    <source>
        <dbReference type="Proteomes" id="UP000077266"/>
    </source>
</evidence>
<dbReference type="Proteomes" id="UP000077266">
    <property type="component" value="Unassembled WGS sequence"/>
</dbReference>
<accession>A0A165LB95</accession>